<dbReference type="STRING" id="97972.A0A2V1CWG8"/>
<name>A0A2V1CWG8_9PLEO</name>
<dbReference type="Gene3D" id="3.30.710.10">
    <property type="entry name" value="Potassium Channel Kv1.1, Chain A"/>
    <property type="match status" value="1"/>
</dbReference>
<dbReference type="OrthoDB" id="9997739at2759"/>
<dbReference type="PANTHER" id="PTHR47843">
    <property type="entry name" value="BTB DOMAIN-CONTAINING PROTEIN-RELATED"/>
    <property type="match status" value="1"/>
</dbReference>
<feature type="region of interest" description="Disordered" evidence="1">
    <location>
        <begin position="43"/>
        <end position="67"/>
    </location>
</feature>
<sequence length="226" mass="26230">MNPCIGCTDSVEAKTRVVEFRDVKPDDFIRFLEYAYRHDYTVPPYTEDEDLQPPAPKPPVPPEPKPEPVTAYIEDEPVIWTTPVTRVMQKSKPTLRSSFDKRNYLSTGDPKAGMLQSFEPQYNSSSRPNFTPVLLAHARLYTFADMRLIQPLRSLTLHKLHITLKDFRLYDQRVDDVLELARYAYEHGLDRTSDETIDDLRNLVVQYIACELDQRVHQPSQVNYIA</sequence>
<dbReference type="AlphaFoldDB" id="A0A2V1CWG8"/>
<dbReference type="EMBL" id="KZ806766">
    <property type="protein sequence ID" value="PVH90067.1"/>
    <property type="molecule type" value="Genomic_DNA"/>
</dbReference>
<dbReference type="InterPro" id="IPR011333">
    <property type="entry name" value="SKP1/BTB/POZ_sf"/>
</dbReference>
<protein>
    <recommendedName>
        <fullName evidence="4">BTB domain-containing protein</fullName>
    </recommendedName>
</protein>
<reference evidence="2 3" key="1">
    <citation type="journal article" date="2018" name="Sci. Rep.">
        <title>Comparative genomics provides insights into the lifestyle and reveals functional heterogeneity of dark septate endophytic fungi.</title>
        <authorList>
            <person name="Knapp D.G."/>
            <person name="Nemeth J.B."/>
            <person name="Barry K."/>
            <person name="Hainaut M."/>
            <person name="Henrissat B."/>
            <person name="Johnson J."/>
            <person name="Kuo A."/>
            <person name="Lim J.H.P."/>
            <person name="Lipzen A."/>
            <person name="Nolan M."/>
            <person name="Ohm R.A."/>
            <person name="Tamas L."/>
            <person name="Grigoriev I.V."/>
            <person name="Spatafora J.W."/>
            <person name="Nagy L.G."/>
            <person name="Kovacs G.M."/>
        </authorList>
    </citation>
    <scope>NUCLEOTIDE SEQUENCE [LARGE SCALE GENOMIC DNA]</scope>
    <source>
        <strain evidence="2 3">DSE2036</strain>
    </source>
</reference>
<dbReference type="Proteomes" id="UP000244855">
    <property type="component" value="Unassembled WGS sequence"/>
</dbReference>
<evidence type="ECO:0000256" key="1">
    <source>
        <dbReference type="SAM" id="MobiDB-lite"/>
    </source>
</evidence>
<organism evidence="2 3">
    <name type="scientific">Periconia macrospinosa</name>
    <dbReference type="NCBI Taxonomy" id="97972"/>
    <lineage>
        <taxon>Eukaryota</taxon>
        <taxon>Fungi</taxon>
        <taxon>Dikarya</taxon>
        <taxon>Ascomycota</taxon>
        <taxon>Pezizomycotina</taxon>
        <taxon>Dothideomycetes</taxon>
        <taxon>Pleosporomycetidae</taxon>
        <taxon>Pleosporales</taxon>
        <taxon>Massarineae</taxon>
        <taxon>Periconiaceae</taxon>
        <taxon>Periconia</taxon>
    </lineage>
</organism>
<accession>A0A2V1CWG8</accession>
<evidence type="ECO:0000313" key="2">
    <source>
        <dbReference type="EMBL" id="PVH90067.1"/>
    </source>
</evidence>
<evidence type="ECO:0008006" key="4">
    <source>
        <dbReference type="Google" id="ProtNLM"/>
    </source>
</evidence>
<feature type="compositionally biased region" description="Pro residues" evidence="1">
    <location>
        <begin position="53"/>
        <end position="63"/>
    </location>
</feature>
<evidence type="ECO:0000313" key="3">
    <source>
        <dbReference type="Proteomes" id="UP000244855"/>
    </source>
</evidence>
<proteinExistence type="predicted"/>
<gene>
    <name evidence="2" type="ORF">DM02DRAFT_678817</name>
</gene>
<keyword evidence="3" id="KW-1185">Reference proteome</keyword>